<proteinExistence type="predicted"/>
<keyword evidence="2" id="KW-0812">Transmembrane</keyword>
<reference evidence="3" key="2">
    <citation type="submission" date="2025-09" db="UniProtKB">
        <authorList>
            <consortium name="Ensembl"/>
        </authorList>
    </citation>
    <scope>IDENTIFICATION</scope>
</reference>
<dbReference type="AlphaFoldDB" id="A0A8C6WP13"/>
<reference evidence="3" key="1">
    <citation type="submission" date="2025-08" db="UniProtKB">
        <authorList>
            <consortium name="Ensembl"/>
        </authorList>
    </citation>
    <scope>IDENTIFICATION</scope>
</reference>
<evidence type="ECO:0000313" key="4">
    <source>
        <dbReference type="Proteomes" id="UP000694523"/>
    </source>
</evidence>
<evidence type="ECO:0000256" key="2">
    <source>
        <dbReference type="SAM" id="Phobius"/>
    </source>
</evidence>
<feature type="region of interest" description="Disordered" evidence="1">
    <location>
        <begin position="59"/>
        <end position="85"/>
    </location>
</feature>
<organism evidence="3 4">
    <name type="scientific">Neogobius melanostomus</name>
    <name type="common">round goby</name>
    <dbReference type="NCBI Taxonomy" id="47308"/>
    <lineage>
        <taxon>Eukaryota</taxon>
        <taxon>Metazoa</taxon>
        <taxon>Chordata</taxon>
        <taxon>Craniata</taxon>
        <taxon>Vertebrata</taxon>
        <taxon>Euteleostomi</taxon>
        <taxon>Actinopterygii</taxon>
        <taxon>Neopterygii</taxon>
        <taxon>Teleostei</taxon>
        <taxon>Neoteleostei</taxon>
        <taxon>Acanthomorphata</taxon>
        <taxon>Gobiaria</taxon>
        <taxon>Gobiiformes</taxon>
        <taxon>Gobioidei</taxon>
        <taxon>Gobiidae</taxon>
        <taxon>Benthophilinae</taxon>
        <taxon>Neogobiini</taxon>
        <taxon>Neogobius</taxon>
    </lineage>
</organism>
<keyword evidence="4" id="KW-1185">Reference proteome</keyword>
<sequence length="85" mass="9674">MLNVSLPWLVYCPLPLLNFWSLAYVNIYINISVLPTLHRQVQILVLYLCRFYYTGLSSSHSLSGRNGSSSLLPGPQMCEKLQKTL</sequence>
<dbReference type="Ensembl" id="ENSNMLT00000023562.1">
    <property type="protein sequence ID" value="ENSNMLP00000021016.1"/>
    <property type="gene ID" value="ENSNMLG00000013672.1"/>
</dbReference>
<keyword evidence="2" id="KW-1133">Transmembrane helix</keyword>
<dbReference type="Proteomes" id="UP000694523">
    <property type="component" value="Unplaced"/>
</dbReference>
<protein>
    <submittedName>
        <fullName evidence="3">Uncharacterized protein</fullName>
    </submittedName>
</protein>
<evidence type="ECO:0000313" key="3">
    <source>
        <dbReference type="Ensembl" id="ENSNMLP00000021016.1"/>
    </source>
</evidence>
<keyword evidence="2" id="KW-0472">Membrane</keyword>
<feature type="compositionally biased region" description="Low complexity" evidence="1">
    <location>
        <begin position="59"/>
        <end position="74"/>
    </location>
</feature>
<evidence type="ECO:0000256" key="1">
    <source>
        <dbReference type="SAM" id="MobiDB-lite"/>
    </source>
</evidence>
<name>A0A8C6WP13_9GOBI</name>
<feature type="transmembrane region" description="Helical" evidence="2">
    <location>
        <begin position="6"/>
        <end position="29"/>
    </location>
</feature>
<accession>A0A8C6WP13</accession>